<name>A0A4C1T5S3_EUMVA</name>
<sequence>MRIHNSRRVYATLAPTADNEGMRLSTYSFYSAWDIVFRCSCGWLFYHVALGRDNSNTNLNMVIGDDVLRACIPKQDEHIRFIIWFELPTIFRSMKDASERLFSIAKSHPNPILSAAAFYEVPPLYHFIRRPRNVLTHLRHLHIRGR</sequence>
<gene>
    <name evidence="1" type="ORF">EVAR_81041_1</name>
</gene>
<comment type="caution">
    <text evidence="1">The sequence shown here is derived from an EMBL/GenBank/DDBJ whole genome shotgun (WGS) entry which is preliminary data.</text>
</comment>
<dbReference type="AlphaFoldDB" id="A0A4C1T5S3"/>
<evidence type="ECO:0000313" key="2">
    <source>
        <dbReference type="Proteomes" id="UP000299102"/>
    </source>
</evidence>
<proteinExistence type="predicted"/>
<keyword evidence="2" id="KW-1185">Reference proteome</keyword>
<reference evidence="1 2" key="1">
    <citation type="journal article" date="2019" name="Commun. Biol.">
        <title>The bagworm genome reveals a unique fibroin gene that provides high tensile strength.</title>
        <authorList>
            <person name="Kono N."/>
            <person name="Nakamura H."/>
            <person name="Ohtoshi R."/>
            <person name="Tomita M."/>
            <person name="Numata K."/>
            <person name="Arakawa K."/>
        </authorList>
    </citation>
    <scope>NUCLEOTIDE SEQUENCE [LARGE SCALE GENOMIC DNA]</scope>
</reference>
<dbReference type="OrthoDB" id="10050074at2759"/>
<organism evidence="1 2">
    <name type="scientific">Eumeta variegata</name>
    <name type="common">Bagworm moth</name>
    <name type="synonym">Eumeta japonica</name>
    <dbReference type="NCBI Taxonomy" id="151549"/>
    <lineage>
        <taxon>Eukaryota</taxon>
        <taxon>Metazoa</taxon>
        <taxon>Ecdysozoa</taxon>
        <taxon>Arthropoda</taxon>
        <taxon>Hexapoda</taxon>
        <taxon>Insecta</taxon>
        <taxon>Pterygota</taxon>
        <taxon>Neoptera</taxon>
        <taxon>Endopterygota</taxon>
        <taxon>Lepidoptera</taxon>
        <taxon>Glossata</taxon>
        <taxon>Ditrysia</taxon>
        <taxon>Tineoidea</taxon>
        <taxon>Psychidae</taxon>
        <taxon>Oiketicinae</taxon>
        <taxon>Eumeta</taxon>
    </lineage>
</organism>
<dbReference type="Proteomes" id="UP000299102">
    <property type="component" value="Unassembled WGS sequence"/>
</dbReference>
<evidence type="ECO:0000313" key="1">
    <source>
        <dbReference type="EMBL" id="GBP09752.1"/>
    </source>
</evidence>
<accession>A0A4C1T5S3</accession>
<protein>
    <submittedName>
        <fullName evidence="1">Uncharacterized protein</fullName>
    </submittedName>
</protein>
<dbReference type="EMBL" id="BGZK01000037">
    <property type="protein sequence ID" value="GBP09752.1"/>
    <property type="molecule type" value="Genomic_DNA"/>
</dbReference>